<accession>A0ABV5L3A6</accession>
<comment type="caution">
    <text evidence="4">The sequence shown here is derived from an EMBL/GenBank/DDBJ whole genome shotgun (WGS) entry which is preliminary data.</text>
</comment>
<dbReference type="InterPro" id="IPR013783">
    <property type="entry name" value="Ig-like_fold"/>
</dbReference>
<dbReference type="RefSeq" id="WP_377502762.1">
    <property type="nucleotide sequence ID" value="NZ_JBHMDO010000054.1"/>
</dbReference>
<keyword evidence="5" id="KW-1185">Reference proteome</keyword>
<feature type="compositionally biased region" description="Pro residues" evidence="1">
    <location>
        <begin position="507"/>
        <end position="555"/>
    </location>
</feature>
<dbReference type="Gene3D" id="2.60.40.1080">
    <property type="match status" value="1"/>
</dbReference>
<dbReference type="Proteomes" id="UP001589747">
    <property type="component" value="Unassembled WGS sequence"/>
</dbReference>
<keyword evidence="2" id="KW-0732">Signal</keyword>
<proteinExistence type="predicted"/>
<dbReference type="Gene3D" id="2.60.40.10">
    <property type="entry name" value="Immunoglobulins"/>
    <property type="match status" value="1"/>
</dbReference>
<evidence type="ECO:0000256" key="1">
    <source>
        <dbReference type="SAM" id="MobiDB-lite"/>
    </source>
</evidence>
<feature type="domain" description="SLH" evidence="3">
    <location>
        <begin position="37"/>
        <end position="100"/>
    </location>
</feature>
<reference evidence="4 5" key="1">
    <citation type="submission" date="2024-09" db="EMBL/GenBank/DDBJ databases">
        <authorList>
            <person name="Sun Q."/>
            <person name="Mori K."/>
        </authorList>
    </citation>
    <scope>NUCLEOTIDE SEQUENCE [LARGE SCALE GENOMIC DNA]</scope>
    <source>
        <strain evidence="4 5">TISTR 2452</strain>
    </source>
</reference>
<feature type="domain" description="SLH" evidence="3">
    <location>
        <begin position="161"/>
        <end position="223"/>
    </location>
</feature>
<evidence type="ECO:0000259" key="3">
    <source>
        <dbReference type="PROSITE" id="PS51272"/>
    </source>
</evidence>
<evidence type="ECO:0000256" key="2">
    <source>
        <dbReference type="SAM" id="SignalP"/>
    </source>
</evidence>
<sequence length="986" mass="104342">MKKKTFTTWLMATSVAAAAMTPSGPVSASPELAKTSEALFSDWGQIDSSLQEAVIQASELGLISGDPSGKFRPLDTLTRQELAVLLARFLHIDPVNTKYSSFHDVAVIAWAHPYIEAVKAAGIMQGDGKSFRPGERVTREELAAALMKSIRQDKTAVAADSATFADRSQVSAWAGQAVQDALTLGMMELKDGHFAPKQAVQRQEAAASLVHAFHEQTAVLDWTDGQRISIGGKTYLIGDSLKGLLRIENNPILKGAKIRFAAAGSTLNRIDYLEIVQSGENPAAGEAEFSRNIVLDAQGDRIEGSVVISGDFVTVKHLTVAGDFEISRALYHDFYGYDVTVSGKTVINGGDTNTVVFENAKLQTVDINKKDVRVDASGTTTVKEFQIYSSTTLIGEKGSTIERVTLKDGAENVDISASIDSLIVSSGASVNLATGSRIQRIEVTDRAAQLKIQPGANVDDIKLPTNVDISAIVSNYEQVRSQIGNVNGTKPASPTVQLPPASSQTPTPNPSTPQDPTPNPDPTTPQDPTPNPDPTTPQDPTPNPDPTTPQDPTPNPDTTTPQDPTPNPDPTTPQDPTPNPDTTTPQDPTPNPGPTTPQDPTPNPDPTTPQDPTPNPDPTTPQDPTPNPDPTTPQDPTPNPDTTTPNHAPTVANPISDMTVQDGQPADDLDLSAVFADEDGDALTLSAVSSNENAATVSVTQDNKLQIAPVGGGSALITVTANDGKGGTQTATFTLTVNRAPYTVNAVADQNARVGEGDVTVGLSGIFADDDGDQLDVSPVSENPGVAEVRKSDDGSQLIITPVAAGSVKIVLTAADPTGREVKDEFMVSVAPAYAKTPFFSEVDWGSDWNQYFEIYNPTGSPIDLDRISIEWGNTGRMSLSDADAGVSGVNNLPAGDAIIISDMLSGDLQNPQLQYGFDIASEYSDSIVVKLIVDDVVVDSIVFKPNVSAFRQSGTLAGSEIYDPSKWSEQSYDSSLQDLGTYTNN</sequence>
<feature type="compositionally biased region" description="Polar residues" evidence="1">
    <location>
        <begin position="484"/>
        <end position="503"/>
    </location>
</feature>
<feature type="chain" id="PRO_5046476285" evidence="2">
    <location>
        <begin position="29"/>
        <end position="986"/>
    </location>
</feature>
<feature type="compositionally biased region" description="Pro residues" evidence="1">
    <location>
        <begin position="563"/>
        <end position="579"/>
    </location>
</feature>
<dbReference type="InterPro" id="IPR001119">
    <property type="entry name" value="SLH_dom"/>
</dbReference>
<dbReference type="PROSITE" id="PS51272">
    <property type="entry name" value="SLH"/>
    <property type="match status" value="3"/>
</dbReference>
<name>A0ABV5L3A6_9BACL</name>
<feature type="compositionally biased region" description="Pro residues" evidence="1">
    <location>
        <begin position="587"/>
        <end position="639"/>
    </location>
</feature>
<dbReference type="Pfam" id="PF17963">
    <property type="entry name" value="Big_9"/>
    <property type="match status" value="1"/>
</dbReference>
<feature type="domain" description="SLH" evidence="3">
    <location>
        <begin position="101"/>
        <end position="160"/>
    </location>
</feature>
<dbReference type="EMBL" id="JBHMDO010000054">
    <property type="protein sequence ID" value="MFB9330918.1"/>
    <property type="molecule type" value="Genomic_DNA"/>
</dbReference>
<gene>
    <name evidence="4" type="ORF">ACFFSY_33685</name>
</gene>
<evidence type="ECO:0000313" key="5">
    <source>
        <dbReference type="Proteomes" id="UP001589747"/>
    </source>
</evidence>
<feature type="region of interest" description="Disordered" evidence="1">
    <location>
        <begin position="484"/>
        <end position="665"/>
    </location>
</feature>
<feature type="signal peptide" evidence="2">
    <location>
        <begin position="1"/>
        <end position="28"/>
    </location>
</feature>
<dbReference type="PANTHER" id="PTHR24216:SF65">
    <property type="entry name" value="PAXILLIN-LIKE PROTEIN 1"/>
    <property type="match status" value="1"/>
</dbReference>
<protein>
    <submittedName>
        <fullName evidence="4">S-layer homology domain-containing protein</fullName>
    </submittedName>
</protein>
<evidence type="ECO:0000313" key="4">
    <source>
        <dbReference type="EMBL" id="MFB9330918.1"/>
    </source>
</evidence>
<organism evidence="4 5">
    <name type="scientific">Paenibacillus aurantiacus</name>
    <dbReference type="NCBI Taxonomy" id="1936118"/>
    <lineage>
        <taxon>Bacteria</taxon>
        <taxon>Bacillati</taxon>
        <taxon>Bacillota</taxon>
        <taxon>Bacilli</taxon>
        <taxon>Bacillales</taxon>
        <taxon>Paenibacillaceae</taxon>
        <taxon>Paenibacillus</taxon>
    </lineage>
</organism>
<dbReference type="PANTHER" id="PTHR24216">
    <property type="entry name" value="PAXILLIN-RELATED"/>
    <property type="match status" value="1"/>
</dbReference>
<dbReference type="Pfam" id="PF00395">
    <property type="entry name" value="SLH"/>
    <property type="match status" value="3"/>
</dbReference>